<evidence type="ECO:0000256" key="1">
    <source>
        <dbReference type="ARBA" id="ARBA00022741"/>
    </source>
</evidence>
<dbReference type="SUPFAM" id="SSF56112">
    <property type="entry name" value="Protein kinase-like (PK-like)"/>
    <property type="match status" value="1"/>
</dbReference>
<dbReference type="Pfam" id="PF00069">
    <property type="entry name" value="Pkinase"/>
    <property type="match status" value="1"/>
</dbReference>
<evidence type="ECO:0000259" key="4">
    <source>
        <dbReference type="PROSITE" id="PS50011"/>
    </source>
</evidence>
<gene>
    <name evidence="5" type="primary">KIN10</name>
    <name evidence="5" type="ORF">Zm00014a_001248</name>
</gene>
<feature type="compositionally biased region" description="Low complexity" evidence="3">
    <location>
        <begin position="371"/>
        <end position="380"/>
    </location>
</feature>
<comment type="caution">
    <text evidence="5">The sequence shown here is derived from an EMBL/GenBank/DDBJ whole genome shotgun (WGS) entry which is preliminary data.</text>
</comment>
<dbReference type="EMBL" id="NCVQ01000010">
    <property type="protein sequence ID" value="PWZ06312.1"/>
    <property type="molecule type" value="Genomic_DNA"/>
</dbReference>
<dbReference type="GO" id="GO:0005524">
    <property type="term" value="F:ATP binding"/>
    <property type="evidence" value="ECO:0007669"/>
    <property type="project" value="UniProtKB-KW"/>
</dbReference>
<feature type="region of interest" description="Disordered" evidence="3">
    <location>
        <begin position="368"/>
        <end position="397"/>
    </location>
</feature>
<keyword evidence="1" id="KW-0547">Nucleotide-binding</keyword>
<dbReference type="ExpressionAtlas" id="A0A3L6DCI5">
    <property type="expression patterns" value="baseline"/>
</dbReference>
<reference evidence="5" key="1">
    <citation type="journal article" date="2018" name="Nat. Genet.">
        <title>Extensive intraspecific gene order and gene structural variations between Mo17 and other maize genomes.</title>
        <authorList>
            <person name="Sun S."/>
            <person name="Zhou Y."/>
            <person name="Chen J."/>
            <person name="Shi J."/>
            <person name="Zhao H."/>
            <person name="Zhao H."/>
            <person name="Song W."/>
            <person name="Zhang M."/>
            <person name="Cui Y."/>
            <person name="Dong X."/>
            <person name="Liu H."/>
            <person name="Ma X."/>
            <person name="Jiao Y."/>
            <person name="Wang B."/>
            <person name="Wei X."/>
            <person name="Stein J.C."/>
            <person name="Glaubitz J.C."/>
            <person name="Lu F."/>
            <person name="Yu G."/>
            <person name="Liang C."/>
            <person name="Fengler K."/>
            <person name="Li B."/>
            <person name="Rafalski A."/>
            <person name="Schnable P.S."/>
            <person name="Ware D.H."/>
            <person name="Buckler E.S."/>
            <person name="Lai J."/>
        </authorList>
    </citation>
    <scope>NUCLEOTIDE SEQUENCE [LARGE SCALE GENOMIC DNA]</scope>
    <source>
        <tissue evidence="5">Seedling</tissue>
    </source>
</reference>
<dbReference type="Gene3D" id="1.10.510.10">
    <property type="entry name" value="Transferase(Phosphotransferase) domain 1"/>
    <property type="match status" value="1"/>
</dbReference>
<dbReference type="PANTHER" id="PTHR24346">
    <property type="entry name" value="MAP/MICROTUBULE AFFINITY-REGULATING KINASE"/>
    <property type="match status" value="1"/>
</dbReference>
<dbReference type="InterPro" id="IPR008271">
    <property type="entry name" value="Ser/Thr_kinase_AS"/>
</dbReference>
<evidence type="ECO:0000313" key="5">
    <source>
        <dbReference type="EMBL" id="PWZ06312.1"/>
    </source>
</evidence>
<name>A0A3L6DCI5_MAIZE</name>
<dbReference type="SMART" id="SM00220">
    <property type="entry name" value="S_TKc"/>
    <property type="match status" value="1"/>
</dbReference>
<dbReference type="GO" id="GO:0004672">
    <property type="term" value="F:protein kinase activity"/>
    <property type="evidence" value="ECO:0007669"/>
    <property type="project" value="InterPro"/>
</dbReference>
<dbReference type="PROSITE" id="PS50011">
    <property type="entry name" value="PROTEIN_KINASE_DOM"/>
    <property type="match status" value="1"/>
</dbReference>
<proteinExistence type="predicted"/>
<evidence type="ECO:0000256" key="2">
    <source>
        <dbReference type="ARBA" id="ARBA00022840"/>
    </source>
</evidence>
<evidence type="ECO:0000256" key="3">
    <source>
        <dbReference type="SAM" id="MobiDB-lite"/>
    </source>
</evidence>
<dbReference type="InterPro" id="IPR000719">
    <property type="entry name" value="Prot_kinase_dom"/>
</dbReference>
<feature type="domain" description="Protein kinase" evidence="4">
    <location>
        <begin position="38"/>
        <end position="292"/>
    </location>
</feature>
<dbReference type="AlphaFoldDB" id="A0A3L6DCI5"/>
<feature type="region of interest" description="Disordered" evidence="3">
    <location>
        <begin position="1"/>
        <end position="28"/>
    </location>
</feature>
<accession>A0A3L6DCI5</accession>
<dbReference type="PROSITE" id="PS00108">
    <property type="entry name" value="PROTEIN_KINASE_ST"/>
    <property type="match status" value="1"/>
</dbReference>
<dbReference type="Proteomes" id="UP000251960">
    <property type="component" value="Chromosome 9"/>
</dbReference>
<keyword evidence="5" id="KW-0418">Kinase</keyword>
<dbReference type="CDD" id="cd14003">
    <property type="entry name" value="STKc_AMPK-like"/>
    <property type="match status" value="1"/>
</dbReference>
<dbReference type="FunFam" id="1.10.510.10:FF:001405">
    <property type="entry name" value="Non-specific serine/threonine protein kinase"/>
    <property type="match status" value="1"/>
</dbReference>
<organism evidence="5">
    <name type="scientific">Zea mays</name>
    <name type="common">Maize</name>
    <dbReference type="NCBI Taxonomy" id="4577"/>
    <lineage>
        <taxon>Eukaryota</taxon>
        <taxon>Viridiplantae</taxon>
        <taxon>Streptophyta</taxon>
        <taxon>Embryophyta</taxon>
        <taxon>Tracheophyta</taxon>
        <taxon>Spermatophyta</taxon>
        <taxon>Magnoliopsida</taxon>
        <taxon>Liliopsida</taxon>
        <taxon>Poales</taxon>
        <taxon>Poaceae</taxon>
        <taxon>PACMAD clade</taxon>
        <taxon>Panicoideae</taxon>
        <taxon>Andropogonodae</taxon>
        <taxon>Andropogoneae</taxon>
        <taxon>Tripsacinae</taxon>
        <taxon>Zea</taxon>
    </lineage>
</organism>
<keyword evidence="2" id="KW-0067">ATP-binding</keyword>
<protein>
    <submittedName>
        <fullName evidence="5">SNF1-related protein kinase catalytic subunit alpha KIN10</fullName>
    </submittedName>
</protein>
<feature type="compositionally biased region" description="Polar residues" evidence="3">
    <location>
        <begin position="1"/>
        <end position="16"/>
    </location>
</feature>
<keyword evidence="5" id="KW-0808">Transferase</keyword>
<dbReference type="PANTHER" id="PTHR24346:SF97">
    <property type="entry name" value="NON-SPECIFIC SERINE_THREONINE PROTEIN KINASE"/>
    <property type="match status" value="1"/>
</dbReference>
<dbReference type="InterPro" id="IPR011009">
    <property type="entry name" value="Kinase-like_dom_sf"/>
</dbReference>
<sequence>MAAANKQQQAGSSSSCRGGDAGSSRQSSSVAAVLRDRYELQSLRGNGSSAEVWEARHRRTGHKVAIKIISHANTDKKKIAREIRVMRLLSQGQHPHVIRFIEAMSTHAHTFIVMELAASGQLYDHVVLRGRLPEDQARTIFQQLAAAVLYCHRNMVAHRDLKMENVLLTPDIAVKLVDFGFSKLYTHAKPMRKKMGSPLYAAPELLFGGRATSYVGPQVDVWSCGVILYGMLCGGLPFDGADVSEVARNVRRGDYRLPSWVPDDARDLIAGMLIVSPHKRMTMADVMAHRWLQPATMPAYLAMPPPDATRLAQVAVDETAVEQLAMRHGFDRSSLLESLRQNQEDEGEAAVAYRLVLATMSDAPTRYLTMRPPTATAGRPAARRRAPPPRLIAPDDA</sequence>